<evidence type="ECO:0000256" key="4">
    <source>
        <dbReference type="ARBA" id="ARBA00022679"/>
    </source>
</evidence>
<dbReference type="EMBL" id="AUZX01005368">
    <property type="protein sequence ID" value="EQD68176.1"/>
    <property type="molecule type" value="Genomic_DNA"/>
</dbReference>
<feature type="non-terminal residue" evidence="7">
    <location>
        <position position="154"/>
    </location>
</feature>
<keyword evidence="5" id="KW-0472">Membrane</keyword>
<dbReference type="GO" id="GO:1901137">
    <property type="term" value="P:carbohydrate derivative biosynthetic process"/>
    <property type="evidence" value="ECO:0007669"/>
    <property type="project" value="UniProtKB-ARBA"/>
</dbReference>
<organism evidence="7">
    <name type="scientific">mine drainage metagenome</name>
    <dbReference type="NCBI Taxonomy" id="410659"/>
    <lineage>
        <taxon>unclassified sequences</taxon>
        <taxon>metagenomes</taxon>
        <taxon>ecological metagenomes</taxon>
    </lineage>
</organism>
<sequence length="154" mass="17871">RRISRVGPEHLRAVRRGYYRGFAQMLVEVVKSVSLPAEEIRRRVRIVNLEAPRAYLAQGQSVLLAAAHQCNWEWMLLALSLELGYPIDAAYKPLVDRWAEREMKKLRSRFGCRLIPAKHLLADIIQRSPVTRAIAMVADQEPTNSERKHWTRFL</sequence>
<keyword evidence="3" id="KW-0997">Cell inner membrane</keyword>
<protein>
    <submittedName>
        <fullName evidence="7">Lauroyl/myristoyl acyltransferase</fullName>
    </submittedName>
</protein>
<dbReference type="Pfam" id="PF03279">
    <property type="entry name" value="Lip_A_acyltrans"/>
    <property type="match status" value="1"/>
</dbReference>
<dbReference type="GO" id="GO:0005886">
    <property type="term" value="C:plasma membrane"/>
    <property type="evidence" value="ECO:0007669"/>
    <property type="project" value="UniProtKB-SubCell"/>
</dbReference>
<gene>
    <name evidence="7" type="ORF">B1A_07451</name>
</gene>
<dbReference type="AlphaFoldDB" id="T1B5M7"/>
<reference evidence="7" key="1">
    <citation type="submission" date="2013-08" db="EMBL/GenBank/DDBJ databases">
        <authorList>
            <person name="Mendez C."/>
            <person name="Richter M."/>
            <person name="Ferrer M."/>
            <person name="Sanchez J."/>
        </authorList>
    </citation>
    <scope>NUCLEOTIDE SEQUENCE</scope>
</reference>
<evidence type="ECO:0000256" key="6">
    <source>
        <dbReference type="ARBA" id="ARBA00023315"/>
    </source>
</evidence>
<keyword evidence="6 7" id="KW-0012">Acyltransferase</keyword>
<evidence type="ECO:0000313" key="7">
    <source>
        <dbReference type="EMBL" id="EQD68176.1"/>
    </source>
</evidence>
<proteinExistence type="predicted"/>
<dbReference type="InterPro" id="IPR004960">
    <property type="entry name" value="LipA_acyltrans"/>
</dbReference>
<comment type="caution">
    <text evidence="7">The sequence shown here is derived from an EMBL/GenBank/DDBJ whole genome shotgun (WGS) entry which is preliminary data.</text>
</comment>
<keyword evidence="2" id="KW-1003">Cell membrane</keyword>
<name>T1B5M7_9ZZZZ</name>
<keyword evidence="4 7" id="KW-0808">Transferase</keyword>
<dbReference type="GO" id="GO:0016746">
    <property type="term" value="F:acyltransferase activity"/>
    <property type="evidence" value="ECO:0007669"/>
    <property type="project" value="UniProtKB-KW"/>
</dbReference>
<feature type="non-terminal residue" evidence="7">
    <location>
        <position position="1"/>
    </location>
</feature>
<reference evidence="7" key="2">
    <citation type="journal article" date="2014" name="ISME J.">
        <title>Microbial stratification in low pH oxic and suboxic macroscopic growths along an acid mine drainage.</title>
        <authorList>
            <person name="Mendez-Garcia C."/>
            <person name="Mesa V."/>
            <person name="Sprenger R.R."/>
            <person name="Richter M."/>
            <person name="Diez M.S."/>
            <person name="Solano J."/>
            <person name="Bargiela R."/>
            <person name="Golyshina O.V."/>
            <person name="Manteca A."/>
            <person name="Ramos J.L."/>
            <person name="Gallego J.R."/>
            <person name="Llorente I."/>
            <person name="Martins Dos Santos V.A."/>
            <person name="Jensen O.N."/>
            <person name="Pelaez A.I."/>
            <person name="Sanchez J."/>
            <person name="Ferrer M."/>
        </authorList>
    </citation>
    <scope>NUCLEOTIDE SEQUENCE</scope>
</reference>
<dbReference type="PANTHER" id="PTHR30606:SF10">
    <property type="entry name" value="PHOSPHATIDYLINOSITOL MANNOSIDE ACYLTRANSFERASE"/>
    <property type="match status" value="1"/>
</dbReference>
<evidence type="ECO:0000256" key="5">
    <source>
        <dbReference type="ARBA" id="ARBA00023136"/>
    </source>
</evidence>
<dbReference type="CDD" id="cd07984">
    <property type="entry name" value="LPLAT_LABLAT-like"/>
    <property type="match status" value="1"/>
</dbReference>
<dbReference type="GO" id="GO:0008610">
    <property type="term" value="P:lipid biosynthetic process"/>
    <property type="evidence" value="ECO:0007669"/>
    <property type="project" value="UniProtKB-ARBA"/>
</dbReference>
<dbReference type="PANTHER" id="PTHR30606">
    <property type="entry name" value="LIPID A BIOSYNTHESIS LAUROYL ACYLTRANSFERASE"/>
    <property type="match status" value="1"/>
</dbReference>
<evidence type="ECO:0000256" key="2">
    <source>
        <dbReference type="ARBA" id="ARBA00022475"/>
    </source>
</evidence>
<evidence type="ECO:0000256" key="3">
    <source>
        <dbReference type="ARBA" id="ARBA00022519"/>
    </source>
</evidence>
<evidence type="ECO:0000256" key="1">
    <source>
        <dbReference type="ARBA" id="ARBA00004533"/>
    </source>
</evidence>
<accession>T1B5M7</accession>
<comment type="subcellular location">
    <subcellularLocation>
        <location evidence="1">Cell inner membrane</location>
    </subcellularLocation>
</comment>